<protein>
    <submittedName>
        <fullName evidence="9">Cysteine desulfurase</fullName>
    </submittedName>
</protein>
<evidence type="ECO:0000256" key="2">
    <source>
        <dbReference type="ARBA" id="ARBA00006490"/>
    </source>
</evidence>
<dbReference type="GO" id="GO:0046872">
    <property type="term" value="F:metal ion binding"/>
    <property type="evidence" value="ECO:0007669"/>
    <property type="project" value="UniProtKB-KW"/>
</dbReference>
<reference evidence="9" key="1">
    <citation type="journal article" date="2020" name="mSystems">
        <title>Genome- and Community-Level Interaction Insights into Carbon Utilization and Element Cycling Functions of Hydrothermarchaeota in Hydrothermal Sediment.</title>
        <authorList>
            <person name="Zhou Z."/>
            <person name="Liu Y."/>
            <person name="Xu W."/>
            <person name="Pan J."/>
            <person name="Luo Z.H."/>
            <person name="Li M."/>
        </authorList>
    </citation>
    <scope>NUCLEOTIDE SEQUENCE [LARGE SCALE GENOMIC DNA]</scope>
    <source>
        <strain evidence="9">SpSt-468</strain>
    </source>
</reference>
<evidence type="ECO:0000256" key="6">
    <source>
        <dbReference type="ARBA" id="ARBA00023004"/>
    </source>
</evidence>
<dbReference type="InterPro" id="IPR000192">
    <property type="entry name" value="Aminotrans_V_dom"/>
</dbReference>
<organism evidence="9">
    <name type="scientific">Candidatus Methanomethylicus mesodigestus</name>
    <dbReference type="NCBI Taxonomy" id="1867258"/>
    <lineage>
        <taxon>Archaea</taxon>
        <taxon>Thermoproteota</taxon>
        <taxon>Methanosuratincolia</taxon>
        <taxon>Candidatus Methanomethylicales</taxon>
        <taxon>Candidatus Methanomethylicaceae</taxon>
        <taxon>Candidatus Methanomethylicus</taxon>
    </lineage>
</organism>
<evidence type="ECO:0000256" key="3">
    <source>
        <dbReference type="ARBA" id="ARBA00022679"/>
    </source>
</evidence>
<dbReference type="Pfam" id="PF00266">
    <property type="entry name" value="Aminotran_5"/>
    <property type="match status" value="1"/>
</dbReference>
<dbReference type="InterPro" id="IPR015424">
    <property type="entry name" value="PyrdxlP-dep_Trfase"/>
</dbReference>
<dbReference type="GO" id="GO:0016782">
    <property type="term" value="F:transferase activity, transferring sulphur-containing groups"/>
    <property type="evidence" value="ECO:0007669"/>
    <property type="project" value="UniProtKB-ARBA"/>
</dbReference>
<evidence type="ECO:0000256" key="4">
    <source>
        <dbReference type="ARBA" id="ARBA00022723"/>
    </source>
</evidence>
<comment type="similarity">
    <text evidence="2">Belongs to the class-V pyridoxal-phosphate-dependent aminotransferase family. NifS/IscS subfamily.</text>
</comment>
<accession>A0A7C3FAV6</accession>
<keyword evidence="5" id="KW-0663">Pyridoxal phosphate</keyword>
<evidence type="ECO:0000259" key="8">
    <source>
        <dbReference type="Pfam" id="PF00266"/>
    </source>
</evidence>
<evidence type="ECO:0000256" key="5">
    <source>
        <dbReference type="ARBA" id="ARBA00022898"/>
    </source>
</evidence>
<dbReference type="EMBL" id="DSTX01000010">
    <property type="protein sequence ID" value="HFK20727.1"/>
    <property type="molecule type" value="Genomic_DNA"/>
</dbReference>
<keyword evidence="7" id="KW-0411">Iron-sulfur</keyword>
<evidence type="ECO:0000256" key="7">
    <source>
        <dbReference type="ARBA" id="ARBA00023014"/>
    </source>
</evidence>
<sequence>MMAQPNQIYMDYSSYCPIEPRVLKEMLPYYERYFGNPSSPHSFGVQMKAGLEGAREKVASLINAEKPSEVIFTSGSTESINAALRGAAFRNKEKGNRIIASSIEHISVRNTLKYLAKNGFEVVYLPVDEYGVVSVEALKGAMNDRTVLVTVMYANNEVGTVEPIKEIADIVHEKNAILHTDATAAIGKMSIDVNRDGIDIMSISSGDTYGPYGIGALYLRRGIRFEPLILGGGQEAGFRSGTENVAGAVGMGKAAEIAKAEMAQEAERLSKIRDRIIKGTKEAITYSFLNGHPTLRLPNNINMRFSFIEGESLVLSLDMEGIAASSGSACSSKTLEPSHVLLAMGIPHEEAQGSLLLSLGRWNTPQDAEKLLEVLPNIVRGLREMSPIAPPGVR</sequence>
<dbReference type="Gene3D" id="3.90.1150.10">
    <property type="entry name" value="Aspartate Aminotransferase, domain 1"/>
    <property type="match status" value="1"/>
</dbReference>
<comment type="cofactor">
    <cofactor evidence="1">
        <name>pyridoxal 5'-phosphate</name>
        <dbReference type="ChEBI" id="CHEBI:597326"/>
    </cofactor>
</comment>
<dbReference type="InterPro" id="IPR015421">
    <property type="entry name" value="PyrdxlP-dep_Trfase_major"/>
</dbReference>
<dbReference type="FunFam" id="3.40.640.10:FF:000084">
    <property type="entry name" value="IscS-like cysteine desulfurase"/>
    <property type="match status" value="1"/>
</dbReference>
<name>A0A7C3FAV6_9CREN</name>
<dbReference type="AlphaFoldDB" id="A0A7C3FAV6"/>
<dbReference type="InterPro" id="IPR015422">
    <property type="entry name" value="PyrdxlP-dep_Trfase_small"/>
</dbReference>
<keyword evidence="3" id="KW-0808">Transferase</keyword>
<dbReference type="SUPFAM" id="SSF53383">
    <property type="entry name" value="PLP-dependent transferases"/>
    <property type="match status" value="1"/>
</dbReference>
<keyword evidence="4" id="KW-0479">Metal-binding</keyword>
<dbReference type="PANTHER" id="PTHR11601">
    <property type="entry name" value="CYSTEINE DESULFURYLASE FAMILY MEMBER"/>
    <property type="match status" value="1"/>
</dbReference>
<evidence type="ECO:0000256" key="1">
    <source>
        <dbReference type="ARBA" id="ARBA00001933"/>
    </source>
</evidence>
<dbReference type="PIRSF" id="PIRSF005572">
    <property type="entry name" value="NifS"/>
    <property type="match status" value="1"/>
</dbReference>
<feature type="domain" description="Aminotransferase class V" evidence="8">
    <location>
        <begin position="8"/>
        <end position="371"/>
    </location>
</feature>
<dbReference type="GO" id="GO:0051536">
    <property type="term" value="F:iron-sulfur cluster binding"/>
    <property type="evidence" value="ECO:0007669"/>
    <property type="project" value="UniProtKB-KW"/>
</dbReference>
<keyword evidence="6" id="KW-0408">Iron</keyword>
<dbReference type="Gene3D" id="3.40.640.10">
    <property type="entry name" value="Type I PLP-dependent aspartate aminotransferase-like (Major domain)"/>
    <property type="match status" value="1"/>
</dbReference>
<comment type="caution">
    <text evidence="9">The sequence shown here is derived from an EMBL/GenBank/DDBJ whole genome shotgun (WGS) entry which is preliminary data.</text>
</comment>
<proteinExistence type="inferred from homology"/>
<dbReference type="PANTHER" id="PTHR11601:SF34">
    <property type="entry name" value="CYSTEINE DESULFURASE"/>
    <property type="match status" value="1"/>
</dbReference>
<evidence type="ECO:0000313" key="9">
    <source>
        <dbReference type="EMBL" id="HFK20727.1"/>
    </source>
</evidence>
<gene>
    <name evidence="9" type="ORF">ENS19_05520</name>
</gene>
<dbReference type="InterPro" id="IPR016454">
    <property type="entry name" value="Cysteine_dSase"/>
</dbReference>